<dbReference type="Gene3D" id="1.10.357.110">
    <property type="entry name" value="Vacuolar protein sorting-associated protein 53, C-terminus"/>
    <property type="match status" value="1"/>
</dbReference>
<dbReference type="Proteomes" id="UP000030671">
    <property type="component" value="Unassembled WGS sequence"/>
</dbReference>
<dbReference type="InParanoid" id="W4K5G4"/>
<evidence type="ECO:0000256" key="7">
    <source>
        <dbReference type="SAM" id="MobiDB-lite"/>
    </source>
</evidence>
<evidence type="ECO:0000256" key="6">
    <source>
        <dbReference type="ARBA" id="ARBA00023136"/>
    </source>
</evidence>
<dbReference type="RefSeq" id="XP_009547679.1">
    <property type="nucleotide sequence ID" value="XM_009549384.1"/>
</dbReference>
<comment type="similarity">
    <text evidence="3">Belongs to the VPS53 family.</text>
</comment>
<dbReference type="GO" id="GO:0010008">
    <property type="term" value="C:endosome membrane"/>
    <property type="evidence" value="ECO:0007669"/>
    <property type="project" value="UniProtKB-SubCell"/>
</dbReference>
<dbReference type="EMBL" id="KI925459">
    <property type="protein sequence ID" value="ETW80994.1"/>
    <property type="molecule type" value="Genomic_DNA"/>
</dbReference>
<reference evidence="10 11" key="1">
    <citation type="journal article" date="2012" name="New Phytol.">
        <title>Insight into trade-off between wood decay and parasitism from the genome of a fungal forest pathogen.</title>
        <authorList>
            <person name="Olson A."/>
            <person name="Aerts A."/>
            <person name="Asiegbu F."/>
            <person name="Belbahri L."/>
            <person name="Bouzid O."/>
            <person name="Broberg A."/>
            <person name="Canback B."/>
            <person name="Coutinho P.M."/>
            <person name="Cullen D."/>
            <person name="Dalman K."/>
            <person name="Deflorio G."/>
            <person name="van Diepen L.T."/>
            <person name="Dunand C."/>
            <person name="Duplessis S."/>
            <person name="Durling M."/>
            <person name="Gonthier P."/>
            <person name="Grimwood J."/>
            <person name="Fossdal C.G."/>
            <person name="Hansson D."/>
            <person name="Henrissat B."/>
            <person name="Hietala A."/>
            <person name="Himmelstrand K."/>
            <person name="Hoffmeister D."/>
            <person name="Hogberg N."/>
            <person name="James T.Y."/>
            <person name="Karlsson M."/>
            <person name="Kohler A."/>
            <person name="Kues U."/>
            <person name="Lee Y.H."/>
            <person name="Lin Y.C."/>
            <person name="Lind M."/>
            <person name="Lindquist E."/>
            <person name="Lombard V."/>
            <person name="Lucas S."/>
            <person name="Lunden K."/>
            <person name="Morin E."/>
            <person name="Murat C."/>
            <person name="Park J."/>
            <person name="Raffaello T."/>
            <person name="Rouze P."/>
            <person name="Salamov A."/>
            <person name="Schmutz J."/>
            <person name="Solheim H."/>
            <person name="Stahlberg J."/>
            <person name="Velez H."/>
            <person name="de Vries R.P."/>
            <person name="Wiebenga A."/>
            <person name="Woodward S."/>
            <person name="Yakovlev I."/>
            <person name="Garbelotto M."/>
            <person name="Martin F."/>
            <person name="Grigoriev I.V."/>
            <person name="Stenlid J."/>
        </authorList>
    </citation>
    <scope>NUCLEOTIDE SEQUENCE [LARGE SCALE GENOMIC DNA]</scope>
    <source>
        <strain evidence="10 11">TC 32-1</strain>
    </source>
</reference>
<gene>
    <name evidence="10" type="ORF">HETIRDRAFT_320796</name>
</gene>
<accession>W4K5G4</accession>
<evidence type="ECO:0000256" key="5">
    <source>
        <dbReference type="ARBA" id="ARBA00023034"/>
    </source>
</evidence>
<feature type="compositionally biased region" description="Basic and acidic residues" evidence="7">
    <location>
        <begin position="822"/>
        <end position="833"/>
    </location>
</feature>
<dbReference type="PANTHER" id="PTHR12820:SF0">
    <property type="entry name" value="VACUOLAR PROTEIN SORTING-ASSOCIATED PROTEIN 53 HOMOLOG"/>
    <property type="match status" value="1"/>
</dbReference>
<comment type="subcellular location">
    <subcellularLocation>
        <location evidence="2">Endosome membrane</location>
        <topology evidence="2">Peripheral membrane protein</topology>
    </subcellularLocation>
    <subcellularLocation>
        <location evidence="1">Golgi apparatus</location>
        <location evidence="1">trans-Golgi network membrane</location>
        <topology evidence="1">Peripheral membrane protein</topology>
    </subcellularLocation>
</comment>
<evidence type="ECO:0000259" key="9">
    <source>
        <dbReference type="Pfam" id="PF16854"/>
    </source>
</evidence>
<evidence type="ECO:0000313" key="11">
    <source>
        <dbReference type="Proteomes" id="UP000030671"/>
    </source>
</evidence>
<dbReference type="GO" id="GO:0042147">
    <property type="term" value="P:retrograde transport, endosome to Golgi"/>
    <property type="evidence" value="ECO:0007669"/>
    <property type="project" value="InterPro"/>
</dbReference>
<dbReference type="InterPro" id="IPR031745">
    <property type="entry name" value="Vps53_C"/>
</dbReference>
<dbReference type="eggNOG" id="KOG2180">
    <property type="taxonomic scope" value="Eukaryota"/>
</dbReference>
<organism evidence="10 11">
    <name type="scientific">Heterobasidion irregulare (strain TC 32-1)</name>
    <dbReference type="NCBI Taxonomy" id="747525"/>
    <lineage>
        <taxon>Eukaryota</taxon>
        <taxon>Fungi</taxon>
        <taxon>Dikarya</taxon>
        <taxon>Basidiomycota</taxon>
        <taxon>Agaricomycotina</taxon>
        <taxon>Agaricomycetes</taxon>
        <taxon>Russulales</taxon>
        <taxon>Bondarzewiaceae</taxon>
        <taxon>Heterobasidion</taxon>
        <taxon>Heterobasidion annosum species complex</taxon>
    </lineage>
</organism>
<dbReference type="GO" id="GO:0000938">
    <property type="term" value="C:GARP complex"/>
    <property type="evidence" value="ECO:0007669"/>
    <property type="project" value="InterPro"/>
</dbReference>
<evidence type="ECO:0000256" key="1">
    <source>
        <dbReference type="ARBA" id="ARBA00004150"/>
    </source>
</evidence>
<dbReference type="AlphaFoldDB" id="W4K5G4"/>
<dbReference type="GO" id="GO:0005829">
    <property type="term" value="C:cytosol"/>
    <property type="evidence" value="ECO:0007669"/>
    <property type="project" value="GOC"/>
</dbReference>
<keyword evidence="6" id="KW-0472">Membrane</keyword>
<keyword evidence="11" id="KW-1185">Reference proteome</keyword>
<dbReference type="OrthoDB" id="10261632at2759"/>
<dbReference type="KEGG" id="hir:HETIRDRAFT_320796"/>
<dbReference type="InterPro" id="IPR039766">
    <property type="entry name" value="Vps53"/>
</dbReference>
<dbReference type="PROSITE" id="PS00387">
    <property type="entry name" value="PPASE"/>
    <property type="match status" value="1"/>
</dbReference>
<dbReference type="Pfam" id="PF16854">
    <property type="entry name" value="VPS53_C"/>
    <property type="match status" value="1"/>
</dbReference>
<evidence type="ECO:0000256" key="4">
    <source>
        <dbReference type="ARBA" id="ARBA00022753"/>
    </source>
</evidence>
<dbReference type="GeneID" id="20670692"/>
<dbReference type="PANTHER" id="PTHR12820">
    <property type="entry name" value="VACUOLAR SORTING PROTEIN 53"/>
    <property type="match status" value="1"/>
</dbReference>
<evidence type="ECO:0000256" key="2">
    <source>
        <dbReference type="ARBA" id="ARBA00004481"/>
    </source>
</evidence>
<keyword evidence="4" id="KW-0967">Endosome</keyword>
<dbReference type="InterPro" id="IPR038260">
    <property type="entry name" value="Vps53_C_sf"/>
</dbReference>
<dbReference type="STRING" id="747525.W4K5G4"/>
<feature type="domain" description="Vps53 C-terminal" evidence="9">
    <location>
        <begin position="655"/>
        <end position="732"/>
    </location>
</feature>
<dbReference type="FunCoup" id="W4K5G4">
    <property type="interactions" value="478"/>
</dbReference>
<dbReference type="HOGENOM" id="CLU_007339_0_0_1"/>
<dbReference type="InterPro" id="IPR007234">
    <property type="entry name" value="Vps53_N"/>
</dbReference>
<evidence type="ECO:0000259" key="8">
    <source>
        <dbReference type="Pfam" id="PF04100"/>
    </source>
</evidence>
<evidence type="ECO:0000313" key="10">
    <source>
        <dbReference type="EMBL" id="ETW80994.1"/>
    </source>
</evidence>
<feature type="region of interest" description="Disordered" evidence="7">
    <location>
        <begin position="806"/>
        <end position="833"/>
    </location>
</feature>
<keyword evidence="5" id="KW-0333">Golgi apparatus</keyword>
<sequence>MYRQANEELPHELILSIQRVLNIHPGPDSDPLDALTDDFNSVDVLNRYFPDEASLGQIDAVQARLAQDEQDVRDEITALQEELRLQQDPNKMQLIQEMISDLLGQMSRIREKATESEAIVRNITQDIQVLDLAKKNLILSMTTLKRLQMLVNALSQLEDYVKDRKYAEITQSLAAVKQISTSFKPYTSVPRIAQLWRHIQAIQGQIRTMIEADFDAYYLQSSSAPKAHTITNASAAADILGADVRIALTERYTALLLAEYRRVFRLTDEAGQLDNIARRFAWFRRLLSMHEGGLGRAFLEEWRVGWWLVGGFVDITRGDMTALLSKAGKDLTVSVLLDALQQTKDFELSMARKFATPFQEILQATSTTPTRPLQSISSAFDPHMGVYVDAQDKSIADMLAAHRASRSRVSLDTAQSTTASEDGDAPTASVLPSSTELFYFYGQTLEGCAKLSTGKPLFDLCEVFRKWLRVYAGASSAKDGMPRFSLQGRRSTDARWDINEVKNACLIINTADYCQTTAQELEEKVREKVSGQYKERISLQAECELFMRSVFSAILLLLRELEAACEPALQTLARMNWGAQNEHVTGQSTFVDELVRGLEAVAEAVRPLVEGKKYVRNFFDKAASLVIARFTNALVRSRPLRENGAEQVRGFSVGLLIDLSTLKGCLLKLPGEQLTTSGYTRSITKSTQRLESLLKVIVTPQDPAEGFILNYTLLIGDASFSNFQKILDLKGTSRNEQNDLLDSFVTSTSTKPELEQTSFLSSLDMDPPASGTVLQLQTSTSPGGSRVSLPGLLAGPGPAEGILAALSSPPLSGTPSGAETPPRADGHAPAGKREVFSDFRRFVSFGLRRDTAPPS</sequence>
<feature type="domain" description="Vps53 N-terminal" evidence="8">
    <location>
        <begin position="37"/>
        <end position="400"/>
    </location>
</feature>
<dbReference type="Pfam" id="PF04100">
    <property type="entry name" value="Vps53_N"/>
    <property type="match status" value="1"/>
</dbReference>
<protein>
    <submittedName>
        <fullName evidence="10">Uncharacterized protein</fullName>
    </submittedName>
</protein>
<name>W4K5G4_HETIT</name>
<feature type="compositionally biased region" description="Low complexity" evidence="7">
    <location>
        <begin position="806"/>
        <end position="818"/>
    </location>
</feature>
<evidence type="ECO:0000256" key="3">
    <source>
        <dbReference type="ARBA" id="ARBA00008628"/>
    </source>
</evidence>
<proteinExistence type="inferred from homology"/>